<keyword evidence="1" id="KW-1133">Transmembrane helix</keyword>
<organism evidence="3 4">
    <name type="scientific">Aestuariispira insulae</name>
    <dbReference type="NCBI Taxonomy" id="1461337"/>
    <lineage>
        <taxon>Bacteria</taxon>
        <taxon>Pseudomonadati</taxon>
        <taxon>Pseudomonadota</taxon>
        <taxon>Alphaproteobacteria</taxon>
        <taxon>Rhodospirillales</taxon>
        <taxon>Kiloniellaceae</taxon>
        <taxon>Aestuariispira</taxon>
    </lineage>
</organism>
<keyword evidence="1" id="KW-0472">Membrane</keyword>
<dbReference type="InterPro" id="IPR002901">
    <property type="entry name" value="MGlyc_endo_b_GlcNAc-like_dom"/>
</dbReference>
<dbReference type="PANTHER" id="PTHR40572">
    <property type="entry name" value="PROTEIN BAX"/>
    <property type="match status" value="1"/>
</dbReference>
<feature type="transmembrane region" description="Helical" evidence="1">
    <location>
        <begin position="7"/>
        <end position="26"/>
    </location>
</feature>
<accession>A0A3D9HPV6</accession>
<sequence length="312" mass="34950">MAAVKKAWIFSVIAGLGAVVAVIAALQPENPVETSYSSLPREEPQKVATHTVAKLKDRFSRIGYDLNYVVLNDMKVPRIWSDAVPSDMHEIKQADVRKELFLQMMLPLVLMANERIERDRARVVALAAKMKKGTEIAPGDKSWLDRMYVSYKVKPGKINNLLARVDVVPVSLALAQAAIESGWGSSRFARQGNALFGEWTWNENNKGIVPDSRDEGKTHRIRAFDSPLDSVASYLHNLNTHRAYRELRSIRALARRQGQMVSGLDLTSGLIRYSEKGGEYVDLLQSVIRTNDLAQYDQARLADRQYASAPRA</sequence>
<dbReference type="Pfam" id="PF01832">
    <property type="entry name" value="Glucosaminidase"/>
    <property type="match status" value="1"/>
</dbReference>
<dbReference type="EMBL" id="QRDW01000003">
    <property type="protein sequence ID" value="RED51489.1"/>
    <property type="molecule type" value="Genomic_DNA"/>
</dbReference>
<dbReference type="PANTHER" id="PTHR40572:SF1">
    <property type="entry name" value="PROTEIN BAX"/>
    <property type="match status" value="1"/>
</dbReference>
<dbReference type="InterPro" id="IPR053195">
    <property type="entry name" value="Bax-like"/>
</dbReference>
<proteinExistence type="predicted"/>
<protein>
    <submittedName>
        <fullName evidence="3">Bax protein</fullName>
    </submittedName>
</protein>
<gene>
    <name evidence="3" type="ORF">DFP90_103291</name>
</gene>
<evidence type="ECO:0000259" key="2">
    <source>
        <dbReference type="Pfam" id="PF01832"/>
    </source>
</evidence>
<comment type="caution">
    <text evidence="3">The sequence shown here is derived from an EMBL/GenBank/DDBJ whole genome shotgun (WGS) entry which is preliminary data.</text>
</comment>
<keyword evidence="1" id="KW-0812">Transmembrane</keyword>
<feature type="domain" description="Mannosyl-glycoprotein endo-beta-N-acetylglucosamidase-like" evidence="2">
    <location>
        <begin position="161"/>
        <end position="292"/>
    </location>
</feature>
<dbReference type="Gene3D" id="1.10.530.10">
    <property type="match status" value="1"/>
</dbReference>
<evidence type="ECO:0000313" key="4">
    <source>
        <dbReference type="Proteomes" id="UP000256845"/>
    </source>
</evidence>
<keyword evidence="4" id="KW-1185">Reference proteome</keyword>
<reference evidence="3 4" key="1">
    <citation type="submission" date="2018-07" db="EMBL/GenBank/DDBJ databases">
        <title>Genomic Encyclopedia of Type Strains, Phase III (KMG-III): the genomes of soil and plant-associated and newly described type strains.</title>
        <authorList>
            <person name="Whitman W."/>
        </authorList>
    </citation>
    <scope>NUCLEOTIDE SEQUENCE [LARGE SCALE GENOMIC DNA]</scope>
    <source>
        <strain evidence="3 4">CECT 8488</strain>
    </source>
</reference>
<dbReference type="GO" id="GO:0004040">
    <property type="term" value="F:amidase activity"/>
    <property type="evidence" value="ECO:0007669"/>
    <property type="project" value="InterPro"/>
</dbReference>
<dbReference type="AlphaFoldDB" id="A0A3D9HPV6"/>
<evidence type="ECO:0000313" key="3">
    <source>
        <dbReference type="EMBL" id="RED51489.1"/>
    </source>
</evidence>
<evidence type="ECO:0000256" key="1">
    <source>
        <dbReference type="SAM" id="Phobius"/>
    </source>
</evidence>
<name>A0A3D9HPV6_9PROT</name>
<dbReference type="RefSeq" id="WP_181905285.1">
    <property type="nucleotide sequence ID" value="NZ_QRDW01000003.1"/>
</dbReference>
<dbReference type="Proteomes" id="UP000256845">
    <property type="component" value="Unassembled WGS sequence"/>
</dbReference>